<evidence type="ECO:0000313" key="14">
    <source>
        <dbReference type="Proteomes" id="UP001178507"/>
    </source>
</evidence>
<dbReference type="InterPro" id="IPR027409">
    <property type="entry name" value="GroEL-like_apical_dom_sf"/>
</dbReference>
<dbReference type="SUPFAM" id="SSF53335">
    <property type="entry name" value="S-adenosyl-L-methionine-dependent methyltransferases"/>
    <property type="match status" value="1"/>
</dbReference>
<dbReference type="GO" id="GO:0016887">
    <property type="term" value="F:ATP hydrolysis activity"/>
    <property type="evidence" value="ECO:0007669"/>
    <property type="project" value="InterPro"/>
</dbReference>
<dbReference type="InterPro" id="IPR017998">
    <property type="entry name" value="Chaperone_TCP-1"/>
</dbReference>
<keyword evidence="4" id="KW-0963">Cytoplasm</keyword>
<evidence type="ECO:0000256" key="2">
    <source>
        <dbReference type="ARBA" id="ARBA00008020"/>
    </source>
</evidence>
<evidence type="ECO:0000256" key="8">
    <source>
        <dbReference type="ARBA" id="ARBA00024677"/>
    </source>
</evidence>
<feature type="chain" id="PRO_5041350174" description="CCT-beta" evidence="12">
    <location>
        <begin position="23"/>
        <end position="972"/>
    </location>
</feature>
<evidence type="ECO:0000256" key="5">
    <source>
        <dbReference type="ARBA" id="ARBA00022741"/>
    </source>
</evidence>
<feature type="compositionally biased region" description="Basic and acidic residues" evidence="11">
    <location>
        <begin position="43"/>
        <end position="53"/>
    </location>
</feature>
<dbReference type="NCBIfam" id="TIGR02341">
    <property type="entry name" value="chap_CCT_beta"/>
    <property type="match status" value="1"/>
</dbReference>
<dbReference type="Gene3D" id="3.50.7.10">
    <property type="entry name" value="GroEL"/>
    <property type="match status" value="1"/>
</dbReference>
<dbReference type="Pfam" id="PF00118">
    <property type="entry name" value="Cpn60_TCP1"/>
    <property type="match status" value="1"/>
</dbReference>
<evidence type="ECO:0000256" key="6">
    <source>
        <dbReference type="ARBA" id="ARBA00022840"/>
    </source>
</evidence>
<evidence type="ECO:0000256" key="4">
    <source>
        <dbReference type="ARBA" id="ARBA00022490"/>
    </source>
</evidence>
<dbReference type="AlphaFoldDB" id="A0AA36I4J4"/>
<feature type="signal peptide" evidence="12">
    <location>
        <begin position="1"/>
        <end position="22"/>
    </location>
</feature>
<dbReference type="PANTHER" id="PTHR11353">
    <property type="entry name" value="CHAPERONIN"/>
    <property type="match status" value="1"/>
</dbReference>
<gene>
    <name evidence="13" type="ORF">EVOR1521_LOCUS8749</name>
</gene>
<keyword evidence="6 10" id="KW-0067">ATP-binding</keyword>
<dbReference type="SUPFAM" id="SSF54849">
    <property type="entry name" value="GroEL-intermediate domain like"/>
    <property type="match status" value="1"/>
</dbReference>
<comment type="subcellular location">
    <subcellularLocation>
        <location evidence="1">Cytoplasm</location>
    </subcellularLocation>
</comment>
<comment type="similarity">
    <text evidence="2 10">Belongs to the TCP-1 chaperonin family.</text>
</comment>
<accession>A0AA36I4J4</accession>
<dbReference type="SUPFAM" id="SSF52029">
    <property type="entry name" value="GroEL apical domain-like"/>
    <property type="match status" value="1"/>
</dbReference>
<comment type="caution">
    <text evidence="13">The sequence shown here is derived from an EMBL/GenBank/DDBJ whole genome shotgun (WGS) entry which is preliminary data.</text>
</comment>
<feature type="compositionally biased region" description="Acidic residues" evidence="11">
    <location>
        <begin position="84"/>
        <end position="96"/>
    </location>
</feature>
<dbReference type="GO" id="GO:0140662">
    <property type="term" value="F:ATP-dependent protein folding chaperone"/>
    <property type="evidence" value="ECO:0007669"/>
    <property type="project" value="InterPro"/>
</dbReference>
<dbReference type="FunFam" id="3.50.7.10:FF:000002">
    <property type="entry name" value="T-complex protein 1 subunit beta"/>
    <property type="match status" value="1"/>
</dbReference>
<evidence type="ECO:0000256" key="10">
    <source>
        <dbReference type="RuleBase" id="RU004187"/>
    </source>
</evidence>
<dbReference type="InterPro" id="IPR027413">
    <property type="entry name" value="GROEL-like_equatorial_sf"/>
</dbReference>
<evidence type="ECO:0000256" key="12">
    <source>
        <dbReference type="SAM" id="SignalP"/>
    </source>
</evidence>
<feature type="region of interest" description="Disordered" evidence="11">
    <location>
        <begin position="43"/>
        <end position="111"/>
    </location>
</feature>
<feature type="compositionally biased region" description="Acidic residues" evidence="11">
    <location>
        <begin position="65"/>
        <end position="75"/>
    </location>
</feature>
<dbReference type="Gene3D" id="1.10.560.10">
    <property type="entry name" value="GroEL-like equatorial domain"/>
    <property type="match status" value="1"/>
</dbReference>
<dbReference type="Gene3D" id="3.30.260.10">
    <property type="entry name" value="TCP-1-like chaperonin intermediate domain"/>
    <property type="match status" value="1"/>
</dbReference>
<dbReference type="GO" id="GO:0051082">
    <property type="term" value="F:unfolded protein binding"/>
    <property type="evidence" value="ECO:0007669"/>
    <property type="project" value="InterPro"/>
</dbReference>
<comment type="subunit">
    <text evidence="3">Heterooligomeric complex of about 850 to 900 kDa that forms two stacked rings, 12 to 16 nm in diameter.</text>
</comment>
<dbReference type="PROSITE" id="PS00751">
    <property type="entry name" value="TCP1_2"/>
    <property type="match status" value="1"/>
</dbReference>
<proteinExistence type="inferred from homology"/>
<dbReference type="PROSITE" id="PS00750">
    <property type="entry name" value="TCP1_1"/>
    <property type="match status" value="1"/>
</dbReference>
<dbReference type="InterPro" id="IPR027410">
    <property type="entry name" value="TCP-1-like_intermed_sf"/>
</dbReference>
<dbReference type="InterPro" id="IPR002423">
    <property type="entry name" value="Cpn60/GroEL/TCP-1"/>
</dbReference>
<keyword evidence="5 10" id="KW-0547">Nucleotide-binding</keyword>
<dbReference type="FunFam" id="1.10.560.10:FF:000017">
    <property type="entry name" value="T-complex protein 1 subunit eta"/>
    <property type="match status" value="1"/>
</dbReference>
<evidence type="ECO:0000256" key="9">
    <source>
        <dbReference type="ARBA" id="ARBA00033237"/>
    </source>
</evidence>
<dbReference type="EMBL" id="CAUJNA010000762">
    <property type="protein sequence ID" value="CAJ1380923.1"/>
    <property type="molecule type" value="Genomic_DNA"/>
</dbReference>
<dbReference type="Pfam" id="PF13489">
    <property type="entry name" value="Methyltransf_23"/>
    <property type="match status" value="1"/>
</dbReference>
<reference evidence="13" key="1">
    <citation type="submission" date="2023-08" db="EMBL/GenBank/DDBJ databases">
        <authorList>
            <person name="Chen Y."/>
            <person name="Shah S."/>
            <person name="Dougan E. K."/>
            <person name="Thang M."/>
            <person name="Chan C."/>
        </authorList>
    </citation>
    <scope>NUCLEOTIDE SEQUENCE</scope>
</reference>
<dbReference type="PRINTS" id="PR00304">
    <property type="entry name" value="TCOMPLEXTCP1"/>
</dbReference>
<dbReference type="SUPFAM" id="SSF48592">
    <property type="entry name" value="GroEL equatorial domain-like"/>
    <property type="match status" value="1"/>
</dbReference>
<dbReference type="GO" id="GO:0005832">
    <property type="term" value="C:chaperonin-containing T-complex"/>
    <property type="evidence" value="ECO:0007669"/>
    <property type="project" value="InterPro"/>
</dbReference>
<keyword evidence="12" id="KW-0732">Signal</keyword>
<evidence type="ECO:0000256" key="7">
    <source>
        <dbReference type="ARBA" id="ARBA00023186"/>
    </source>
</evidence>
<dbReference type="Proteomes" id="UP001178507">
    <property type="component" value="Unassembled WGS sequence"/>
</dbReference>
<dbReference type="InterPro" id="IPR012716">
    <property type="entry name" value="Chap_CCT_beta"/>
</dbReference>
<evidence type="ECO:0000313" key="13">
    <source>
        <dbReference type="EMBL" id="CAJ1380923.1"/>
    </source>
</evidence>
<evidence type="ECO:0000256" key="3">
    <source>
        <dbReference type="ARBA" id="ARBA00011531"/>
    </source>
</evidence>
<keyword evidence="7 10" id="KW-0143">Chaperone</keyword>
<dbReference type="GO" id="GO:0005524">
    <property type="term" value="F:ATP binding"/>
    <property type="evidence" value="ECO:0007669"/>
    <property type="project" value="UniProtKB-KW"/>
</dbReference>
<dbReference type="InterPro" id="IPR029063">
    <property type="entry name" value="SAM-dependent_MTases_sf"/>
</dbReference>
<dbReference type="InterPro" id="IPR002194">
    <property type="entry name" value="Chaperonin_TCP-1_CS"/>
</dbReference>
<protein>
    <recommendedName>
        <fullName evidence="9">CCT-beta</fullName>
    </recommendedName>
</protein>
<dbReference type="Gene3D" id="3.40.50.150">
    <property type="entry name" value="Vaccinia Virus protein VP39"/>
    <property type="match status" value="1"/>
</dbReference>
<evidence type="ECO:0000256" key="1">
    <source>
        <dbReference type="ARBA" id="ARBA00004496"/>
    </source>
</evidence>
<keyword evidence="14" id="KW-1185">Reference proteome</keyword>
<organism evidence="13 14">
    <name type="scientific">Effrenium voratum</name>
    <dbReference type="NCBI Taxonomy" id="2562239"/>
    <lineage>
        <taxon>Eukaryota</taxon>
        <taxon>Sar</taxon>
        <taxon>Alveolata</taxon>
        <taxon>Dinophyceae</taxon>
        <taxon>Suessiales</taxon>
        <taxon>Symbiodiniaceae</taxon>
        <taxon>Effrenium</taxon>
    </lineage>
</organism>
<name>A0AA36I4J4_9DINO</name>
<dbReference type="CDD" id="cd03336">
    <property type="entry name" value="TCP1_beta"/>
    <property type="match status" value="1"/>
</dbReference>
<sequence>MSRAACSLCLLLLIVCSGLVWQLDVLPADVVAQVRFVSEPRPELGVKQGRPEPEQFQPEPKPELEEPEPEPEEPQEPGANGPEPEAEPEAEELAEPEEPKPPKKVPKPRVARKEIVQVTKDWKFFKAHQHHWKALKGLRVLDVGMGQGPIGVVALATGVQHYVGLDPAVRIHELPQARKIGQFTKAGEPVTAQFPFSGADMMAAYPEKLVLLQGTFETLRDDPALKPGAFDIATLFSVSEHLPNITEVWEGVFNVLKPGQLFLYSHHNYYSFSGHHALPKEPKKFVPNNEEHRKVAFWRHLDQSSPPFSDVTMNRIRLGDLMAITGVFFNCVWEVRRNAHDEDALKPGVFQPLQRRGFEAAELLTNRLLCACQRRPEPRQAPWLQKVWVHHPPTDGSYQPQPLPPEIQQIVSSQSFQHAPKLEKLRTKPYSEGQKSTRKGLVRTKVNLRGFRRATSIWAAASGLCQAFIGAIAIGDMVKSTLGPKGMDKILQPANTTGPNSNATVTNDGATILKSVWIDNPAARILVDISKTQDQECGDGTTSVVVLAAEMLRNAQNLVEAKMHPQVIIRGYRLALAAARERLEALAMDNGRDPTKFREDLLRIARTTLSSKLLQHEKDHFATLAVDAVLRLGGKPNLDYIQVLKKPGASLKESFLEEGFILEKRIGVGHKKVLEDCKVLVANCQMDTDKIKIYGARVKVDSLEAVAEIEQAEKDKMKTKIEKIAAHKCNVFINRQLIYNYPDQLLKDAGVMAIEHSDFDGSERLAAVLGADIVSTFDNPELTTLGSCKRIEEIMIGEDKVIKFSGCSKGEACTIVLRGSSMHVLDEAERSLHDALAVLFQTVQETRVVWGGGSMEMAMAQAVQQKLTEVGGKESVAMEQFGKALMQIPIILADNAGLDSAELVGQLRAAHAKGENSVGLEFFDGTVADMSQLGIMESFRSKMSQLCSAAEAAEMIIRVDDIIKNAPRQREG</sequence>
<evidence type="ECO:0000256" key="11">
    <source>
        <dbReference type="SAM" id="MobiDB-lite"/>
    </source>
</evidence>
<comment type="function">
    <text evidence="8">Molecular chaperone; assists the folding of proteins upon ATP hydrolysis. Known to play a role, in vitro, in the folding of actin and tubulin.</text>
</comment>